<dbReference type="GO" id="GO:0003723">
    <property type="term" value="F:RNA binding"/>
    <property type="evidence" value="ECO:0007669"/>
    <property type="project" value="UniProtKB-KW"/>
</dbReference>
<keyword evidence="1" id="KW-0694">RNA-binding</keyword>
<protein>
    <recommendedName>
        <fullName evidence="2">Integrase catalytic domain-containing protein</fullName>
    </recommendedName>
</protein>
<proteinExistence type="predicted"/>
<dbReference type="OrthoDB" id="2982712at2759"/>
<accession>A0A067T296</accession>
<feature type="domain" description="Integrase catalytic" evidence="2">
    <location>
        <begin position="1"/>
        <end position="54"/>
    </location>
</feature>
<evidence type="ECO:0000259" key="2">
    <source>
        <dbReference type="PROSITE" id="PS50994"/>
    </source>
</evidence>
<dbReference type="Proteomes" id="UP000027222">
    <property type="component" value="Unassembled WGS sequence"/>
</dbReference>
<dbReference type="HOGENOM" id="CLU_200849_0_0_1"/>
<evidence type="ECO:0000256" key="1">
    <source>
        <dbReference type="ARBA" id="ARBA00022884"/>
    </source>
</evidence>
<dbReference type="EMBL" id="KL142384">
    <property type="protein sequence ID" value="KDR74044.1"/>
    <property type="molecule type" value="Genomic_DNA"/>
</dbReference>
<dbReference type="SUPFAM" id="SSF53098">
    <property type="entry name" value="Ribonuclease H-like"/>
    <property type="match status" value="1"/>
</dbReference>
<reference evidence="4" key="1">
    <citation type="journal article" date="2014" name="Proc. Natl. Acad. Sci. U.S.A.">
        <title>Extensive sampling of basidiomycete genomes demonstrates inadequacy of the white-rot/brown-rot paradigm for wood decay fungi.</title>
        <authorList>
            <person name="Riley R."/>
            <person name="Salamov A.A."/>
            <person name="Brown D.W."/>
            <person name="Nagy L.G."/>
            <person name="Floudas D."/>
            <person name="Held B.W."/>
            <person name="Levasseur A."/>
            <person name="Lombard V."/>
            <person name="Morin E."/>
            <person name="Otillar R."/>
            <person name="Lindquist E.A."/>
            <person name="Sun H."/>
            <person name="LaButti K.M."/>
            <person name="Schmutz J."/>
            <person name="Jabbour D."/>
            <person name="Luo H."/>
            <person name="Baker S.E."/>
            <person name="Pisabarro A.G."/>
            <person name="Walton J.D."/>
            <person name="Blanchette R.A."/>
            <person name="Henrissat B."/>
            <person name="Martin F."/>
            <person name="Cullen D."/>
            <person name="Hibbett D.S."/>
            <person name="Grigoriev I.V."/>
        </authorList>
    </citation>
    <scope>NUCLEOTIDE SEQUENCE [LARGE SCALE GENOMIC DNA]</scope>
    <source>
        <strain evidence="4">CBS 339.88</strain>
    </source>
</reference>
<dbReference type="InterPro" id="IPR036397">
    <property type="entry name" value="RNaseH_sf"/>
</dbReference>
<sequence length="54" mass="6248">GLYYTDNGELKSDVMEEWLLSRGTDQRFTAPYTSAHIGRVERMHRTLMGKARAM</sequence>
<dbReference type="InterPro" id="IPR012337">
    <property type="entry name" value="RNaseH-like_sf"/>
</dbReference>
<dbReference type="GO" id="GO:0005634">
    <property type="term" value="C:nucleus"/>
    <property type="evidence" value="ECO:0007669"/>
    <property type="project" value="UniProtKB-ARBA"/>
</dbReference>
<feature type="non-terminal residue" evidence="3">
    <location>
        <position position="54"/>
    </location>
</feature>
<evidence type="ECO:0000313" key="3">
    <source>
        <dbReference type="EMBL" id="KDR74044.1"/>
    </source>
</evidence>
<feature type="non-terminal residue" evidence="3">
    <location>
        <position position="1"/>
    </location>
</feature>
<dbReference type="AlphaFoldDB" id="A0A067T296"/>
<gene>
    <name evidence="3" type="ORF">GALMADRAFT_50842</name>
</gene>
<evidence type="ECO:0000313" key="4">
    <source>
        <dbReference type="Proteomes" id="UP000027222"/>
    </source>
</evidence>
<dbReference type="PROSITE" id="PS50994">
    <property type="entry name" value="INTEGRASE"/>
    <property type="match status" value="1"/>
</dbReference>
<organism evidence="3 4">
    <name type="scientific">Galerina marginata (strain CBS 339.88)</name>
    <dbReference type="NCBI Taxonomy" id="685588"/>
    <lineage>
        <taxon>Eukaryota</taxon>
        <taxon>Fungi</taxon>
        <taxon>Dikarya</taxon>
        <taxon>Basidiomycota</taxon>
        <taxon>Agaricomycotina</taxon>
        <taxon>Agaricomycetes</taxon>
        <taxon>Agaricomycetidae</taxon>
        <taxon>Agaricales</taxon>
        <taxon>Agaricineae</taxon>
        <taxon>Strophariaceae</taxon>
        <taxon>Galerina</taxon>
    </lineage>
</organism>
<dbReference type="GO" id="GO:0015074">
    <property type="term" value="P:DNA integration"/>
    <property type="evidence" value="ECO:0007669"/>
    <property type="project" value="InterPro"/>
</dbReference>
<name>A0A067T296_GALM3</name>
<dbReference type="Gene3D" id="3.30.420.10">
    <property type="entry name" value="Ribonuclease H-like superfamily/Ribonuclease H"/>
    <property type="match status" value="1"/>
</dbReference>
<keyword evidence="4" id="KW-1185">Reference proteome</keyword>
<dbReference type="InterPro" id="IPR001584">
    <property type="entry name" value="Integrase_cat-core"/>
</dbReference>